<dbReference type="InterPro" id="IPR000524">
    <property type="entry name" value="Tscrpt_reg_HTH_GntR"/>
</dbReference>
<keyword evidence="2" id="KW-0238">DNA-binding</keyword>
<evidence type="ECO:0000313" key="6">
    <source>
        <dbReference type="Proteomes" id="UP000812844"/>
    </source>
</evidence>
<evidence type="ECO:0000256" key="2">
    <source>
        <dbReference type="ARBA" id="ARBA00023125"/>
    </source>
</evidence>
<dbReference type="Pfam" id="PF00392">
    <property type="entry name" value="GntR"/>
    <property type="match status" value="1"/>
</dbReference>
<proteinExistence type="predicted"/>
<keyword evidence="1" id="KW-0805">Transcription regulation</keyword>
<dbReference type="EMBL" id="JAHBBD010000005">
    <property type="protein sequence ID" value="MBW3082484.1"/>
    <property type="molecule type" value="Genomic_DNA"/>
</dbReference>
<evidence type="ECO:0000313" key="5">
    <source>
        <dbReference type="EMBL" id="MBW3082484.1"/>
    </source>
</evidence>
<dbReference type="PANTHER" id="PTHR44846:SF1">
    <property type="entry name" value="MANNOSYL-D-GLYCERATE TRANSPORT_METABOLISM SYSTEM REPRESSOR MNGR-RELATED"/>
    <property type="match status" value="1"/>
</dbReference>
<reference evidence="5 6" key="1">
    <citation type="submission" date="2021-05" db="EMBL/GenBank/DDBJ databases">
        <title>Phylogenetic classification of ten novel species belonging to the genus Bifidobacterium comprising B. colchicus sp. nov., B. abeli sp. nov., B. bicoloris sp. nov., B. guerezis sp. nov., B. rosaliae sp. nov., B. santillanensis sp. nov., B. argentati sp. nov., B. amazzoni sp. nov., B. pluviali sp. nov., and B. pinnaculum sp. nov.</title>
        <authorList>
            <person name="Lugli G.A."/>
            <person name="Ruiz Garcia L."/>
            <person name="Margolles A."/>
            <person name="Ventura M."/>
        </authorList>
    </citation>
    <scope>NUCLEOTIDE SEQUENCE [LARGE SCALE GENOMIC DNA]</scope>
    <source>
        <strain evidence="5 6">6T3</strain>
    </source>
</reference>
<name>A0ABS6W8R8_9BIFI</name>
<dbReference type="RefSeq" id="WP_219080638.1">
    <property type="nucleotide sequence ID" value="NZ_JAHBBD010000005.1"/>
</dbReference>
<dbReference type="SMART" id="SM00345">
    <property type="entry name" value="HTH_GNTR"/>
    <property type="match status" value="1"/>
</dbReference>
<dbReference type="InterPro" id="IPR011663">
    <property type="entry name" value="UTRA"/>
</dbReference>
<evidence type="ECO:0000256" key="3">
    <source>
        <dbReference type="ARBA" id="ARBA00023163"/>
    </source>
</evidence>
<protein>
    <submittedName>
        <fullName evidence="5">GntR family transcriptional regulator</fullName>
    </submittedName>
</protein>
<dbReference type="Proteomes" id="UP000812844">
    <property type="component" value="Unassembled WGS sequence"/>
</dbReference>
<dbReference type="PROSITE" id="PS50949">
    <property type="entry name" value="HTH_GNTR"/>
    <property type="match status" value="1"/>
</dbReference>
<keyword evidence="3" id="KW-0804">Transcription</keyword>
<gene>
    <name evidence="5" type="ORF">KIH73_03665</name>
</gene>
<keyword evidence="6" id="KW-1185">Reference proteome</keyword>
<dbReference type="CDD" id="cd07377">
    <property type="entry name" value="WHTH_GntR"/>
    <property type="match status" value="1"/>
</dbReference>
<dbReference type="PANTHER" id="PTHR44846">
    <property type="entry name" value="MANNOSYL-D-GLYCERATE TRANSPORT/METABOLISM SYSTEM REPRESSOR MNGR-RELATED"/>
    <property type="match status" value="1"/>
</dbReference>
<sequence>MPGYTRTEQLEQEIIARIADGTFKPGDKLMSESELSERYQVSRGTVRRALEGLKRRRLIETRAGAGSYVAFHGRDLEGADGWTTASVRSGVPTTTRLLSCDLVDRPDALADEPQAADMFYRIVRCRLFRSMPISHETSYLPATRAMREVMEHGLVRGSVSGTMRAAGMTPAGGVVDIAAEALGEAAGAALGKPAETVFLLSERRSYAADGSLVEYVRSYLDPSHFTMHIAIGGQ</sequence>
<dbReference type="SMART" id="SM00866">
    <property type="entry name" value="UTRA"/>
    <property type="match status" value="1"/>
</dbReference>
<organism evidence="5 6">
    <name type="scientific">Bifidobacterium phasiani</name>
    <dbReference type="NCBI Taxonomy" id="2834431"/>
    <lineage>
        <taxon>Bacteria</taxon>
        <taxon>Bacillati</taxon>
        <taxon>Actinomycetota</taxon>
        <taxon>Actinomycetes</taxon>
        <taxon>Bifidobacteriales</taxon>
        <taxon>Bifidobacteriaceae</taxon>
        <taxon>Bifidobacterium</taxon>
    </lineage>
</organism>
<feature type="domain" description="HTH gntR-type" evidence="4">
    <location>
        <begin position="4"/>
        <end position="72"/>
    </location>
</feature>
<dbReference type="Pfam" id="PF07702">
    <property type="entry name" value="UTRA"/>
    <property type="match status" value="1"/>
</dbReference>
<comment type="caution">
    <text evidence="5">The sequence shown here is derived from an EMBL/GenBank/DDBJ whole genome shotgun (WGS) entry which is preliminary data.</text>
</comment>
<evidence type="ECO:0000259" key="4">
    <source>
        <dbReference type="PROSITE" id="PS50949"/>
    </source>
</evidence>
<accession>A0ABS6W8R8</accession>
<dbReference type="InterPro" id="IPR050679">
    <property type="entry name" value="Bact_HTH_transcr_reg"/>
</dbReference>
<evidence type="ECO:0000256" key="1">
    <source>
        <dbReference type="ARBA" id="ARBA00023015"/>
    </source>
</evidence>